<protein>
    <submittedName>
        <fullName evidence="1">Uncharacterized protein</fullName>
    </submittedName>
</protein>
<evidence type="ECO:0000313" key="2">
    <source>
        <dbReference type="Proteomes" id="UP000297245"/>
    </source>
</evidence>
<proteinExistence type="predicted"/>
<dbReference type="Proteomes" id="UP000297245">
    <property type="component" value="Unassembled WGS sequence"/>
</dbReference>
<keyword evidence="2" id="KW-1185">Reference proteome</keyword>
<gene>
    <name evidence="1" type="ORF">K435DRAFT_857499</name>
</gene>
<dbReference type="OrthoDB" id="2957013at2759"/>
<reference evidence="1 2" key="1">
    <citation type="journal article" date="2019" name="Nat. Ecol. Evol.">
        <title>Megaphylogeny resolves global patterns of mushroom evolution.</title>
        <authorList>
            <person name="Varga T."/>
            <person name="Krizsan K."/>
            <person name="Foldi C."/>
            <person name="Dima B."/>
            <person name="Sanchez-Garcia M."/>
            <person name="Sanchez-Ramirez S."/>
            <person name="Szollosi G.J."/>
            <person name="Szarkandi J.G."/>
            <person name="Papp V."/>
            <person name="Albert L."/>
            <person name="Andreopoulos W."/>
            <person name="Angelini C."/>
            <person name="Antonin V."/>
            <person name="Barry K.W."/>
            <person name="Bougher N.L."/>
            <person name="Buchanan P."/>
            <person name="Buyck B."/>
            <person name="Bense V."/>
            <person name="Catcheside P."/>
            <person name="Chovatia M."/>
            <person name="Cooper J."/>
            <person name="Damon W."/>
            <person name="Desjardin D."/>
            <person name="Finy P."/>
            <person name="Geml J."/>
            <person name="Haridas S."/>
            <person name="Hughes K."/>
            <person name="Justo A."/>
            <person name="Karasinski D."/>
            <person name="Kautmanova I."/>
            <person name="Kiss B."/>
            <person name="Kocsube S."/>
            <person name="Kotiranta H."/>
            <person name="LaButti K.M."/>
            <person name="Lechner B.E."/>
            <person name="Liimatainen K."/>
            <person name="Lipzen A."/>
            <person name="Lukacs Z."/>
            <person name="Mihaltcheva S."/>
            <person name="Morgado L.N."/>
            <person name="Niskanen T."/>
            <person name="Noordeloos M.E."/>
            <person name="Ohm R.A."/>
            <person name="Ortiz-Santana B."/>
            <person name="Ovrebo C."/>
            <person name="Racz N."/>
            <person name="Riley R."/>
            <person name="Savchenko A."/>
            <person name="Shiryaev A."/>
            <person name="Soop K."/>
            <person name="Spirin V."/>
            <person name="Szebenyi C."/>
            <person name="Tomsovsky M."/>
            <person name="Tulloss R.E."/>
            <person name="Uehling J."/>
            <person name="Grigoriev I.V."/>
            <person name="Vagvolgyi C."/>
            <person name="Papp T."/>
            <person name="Martin F.M."/>
            <person name="Miettinen O."/>
            <person name="Hibbett D.S."/>
            <person name="Nagy L.G."/>
        </authorList>
    </citation>
    <scope>NUCLEOTIDE SEQUENCE [LARGE SCALE GENOMIC DNA]</scope>
    <source>
        <strain evidence="1 2">CBS 962.96</strain>
    </source>
</reference>
<dbReference type="EMBL" id="ML179153">
    <property type="protein sequence ID" value="THU97553.1"/>
    <property type="molecule type" value="Genomic_DNA"/>
</dbReference>
<accession>A0A4S8M700</accession>
<evidence type="ECO:0000313" key="1">
    <source>
        <dbReference type="EMBL" id="THU97553.1"/>
    </source>
</evidence>
<organism evidence="1 2">
    <name type="scientific">Dendrothele bispora (strain CBS 962.96)</name>
    <dbReference type="NCBI Taxonomy" id="1314807"/>
    <lineage>
        <taxon>Eukaryota</taxon>
        <taxon>Fungi</taxon>
        <taxon>Dikarya</taxon>
        <taxon>Basidiomycota</taxon>
        <taxon>Agaricomycotina</taxon>
        <taxon>Agaricomycetes</taxon>
        <taxon>Agaricomycetidae</taxon>
        <taxon>Agaricales</taxon>
        <taxon>Agaricales incertae sedis</taxon>
        <taxon>Dendrothele</taxon>
    </lineage>
</organism>
<dbReference type="AlphaFoldDB" id="A0A4S8M700"/>
<sequence>MTSNIQRSMIVAIVLYAQKDRLGRPINPHWTITTHKNGLWQDNTQIYQITQTTTPEGWKLDYKRCSRYNAGSSASFKSALSTSADSIWIVMLIFKPRTWTETIRAG</sequence>
<name>A0A4S8M700_DENBC</name>